<accession>A0AAV8VA32</accession>
<dbReference type="Pfam" id="PF00589">
    <property type="entry name" value="Phage_integrase"/>
    <property type="match status" value="1"/>
</dbReference>
<comment type="caution">
    <text evidence="4">The sequence shown here is derived from an EMBL/GenBank/DDBJ whole genome shotgun (WGS) entry which is preliminary data.</text>
</comment>
<dbReference type="InterPro" id="IPR011010">
    <property type="entry name" value="DNA_brk_join_enz"/>
</dbReference>
<name>A0AAV8VA32_9CUCU</name>
<evidence type="ECO:0000259" key="3">
    <source>
        <dbReference type="PROSITE" id="PS51898"/>
    </source>
</evidence>
<keyword evidence="5" id="KW-1185">Reference proteome</keyword>
<dbReference type="GO" id="GO:0006310">
    <property type="term" value="P:DNA recombination"/>
    <property type="evidence" value="ECO:0007669"/>
    <property type="project" value="UniProtKB-KW"/>
</dbReference>
<dbReference type="AlphaFoldDB" id="A0AAV8VA32"/>
<dbReference type="GO" id="GO:0003677">
    <property type="term" value="F:DNA binding"/>
    <property type="evidence" value="ECO:0007669"/>
    <property type="project" value="UniProtKB-KW"/>
</dbReference>
<dbReference type="EMBL" id="JANEYG010000226">
    <property type="protein sequence ID" value="KAJ8910999.1"/>
    <property type="molecule type" value="Genomic_DNA"/>
</dbReference>
<dbReference type="GO" id="GO:0015074">
    <property type="term" value="P:DNA integration"/>
    <property type="evidence" value="ECO:0007669"/>
    <property type="project" value="InterPro"/>
</dbReference>
<dbReference type="InterPro" id="IPR050090">
    <property type="entry name" value="Tyrosine_recombinase_XerCD"/>
</dbReference>
<keyword evidence="2" id="KW-0233">DNA recombination</keyword>
<dbReference type="Proteomes" id="UP001159042">
    <property type="component" value="Unassembled WGS sequence"/>
</dbReference>
<evidence type="ECO:0000256" key="2">
    <source>
        <dbReference type="ARBA" id="ARBA00023172"/>
    </source>
</evidence>
<protein>
    <recommendedName>
        <fullName evidence="3">Tyr recombinase domain-containing protein</fullName>
    </recommendedName>
</protein>
<evidence type="ECO:0000313" key="5">
    <source>
        <dbReference type="Proteomes" id="UP001159042"/>
    </source>
</evidence>
<sequence>MEQDSITSDSVPDDVLLEANSALSKIIPEKSKLLYEKEYINFCEWRNKKQVRGVNDKIIMAYTEKSKRVKSSSESSSLWSYYSQLKKMLSVKENVDISRFHQVTAFLKHKSTGYKPKKSRVFTREDLEKFLDTAPDINYLLLKIVLIMGVSGGCRIGELVAMPVDNIEDRGNVLVVTIPDTKSYKERIFTVVNGSNVIRAIDVFRKYVELRPRNVPHRRFFLTYKNQKCTVQPVDLNTILGIENSHEYTGHSFRRSSATLLAEAGADLSVLKRRGGWRSDSVAEGYIEQSVKNKIQISKKILGEGTASNTFGSSEVVISSVTSNKTDDQISDDKLQVSSAENQLFRNLVSNVSEQVSIPVNRGVNLNFTGLTTP</sequence>
<dbReference type="PROSITE" id="PS51898">
    <property type="entry name" value="TYR_RECOMBINASE"/>
    <property type="match status" value="1"/>
</dbReference>
<proteinExistence type="predicted"/>
<evidence type="ECO:0000313" key="4">
    <source>
        <dbReference type="EMBL" id="KAJ8910999.1"/>
    </source>
</evidence>
<dbReference type="InterPro" id="IPR013762">
    <property type="entry name" value="Integrase-like_cat_sf"/>
</dbReference>
<feature type="domain" description="Tyr recombinase" evidence="3">
    <location>
        <begin position="117"/>
        <end position="299"/>
    </location>
</feature>
<dbReference type="InterPro" id="IPR002104">
    <property type="entry name" value="Integrase_catalytic"/>
</dbReference>
<dbReference type="Gene3D" id="1.10.443.10">
    <property type="entry name" value="Intergrase catalytic core"/>
    <property type="match status" value="1"/>
</dbReference>
<reference evidence="4 5" key="1">
    <citation type="journal article" date="2023" name="Insect Mol. Biol.">
        <title>Genome sequencing provides insights into the evolution of gene families encoding plant cell wall-degrading enzymes in longhorned beetles.</title>
        <authorList>
            <person name="Shin N.R."/>
            <person name="Okamura Y."/>
            <person name="Kirsch R."/>
            <person name="Pauchet Y."/>
        </authorList>
    </citation>
    <scope>NUCLEOTIDE SEQUENCE [LARGE SCALE GENOMIC DNA]</scope>
    <source>
        <strain evidence="4">EAD_L_NR</strain>
    </source>
</reference>
<organism evidence="4 5">
    <name type="scientific">Exocentrus adspersus</name>
    <dbReference type="NCBI Taxonomy" id="1586481"/>
    <lineage>
        <taxon>Eukaryota</taxon>
        <taxon>Metazoa</taxon>
        <taxon>Ecdysozoa</taxon>
        <taxon>Arthropoda</taxon>
        <taxon>Hexapoda</taxon>
        <taxon>Insecta</taxon>
        <taxon>Pterygota</taxon>
        <taxon>Neoptera</taxon>
        <taxon>Endopterygota</taxon>
        <taxon>Coleoptera</taxon>
        <taxon>Polyphaga</taxon>
        <taxon>Cucujiformia</taxon>
        <taxon>Chrysomeloidea</taxon>
        <taxon>Cerambycidae</taxon>
        <taxon>Lamiinae</taxon>
        <taxon>Acanthocinini</taxon>
        <taxon>Exocentrus</taxon>
    </lineage>
</organism>
<keyword evidence="1" id="KW-0238">DNA-binding</keyword>
<dbReference type="CDD" id="cd00397">
    <property type="entry name" value="DNA_BRE_C"/>
    <property type="match status" value="1"/>
</dbReference>
<dbReference type="PANTHER" id="PTHR30349">
    <property type="entry name" value="PHAGE INTEGRASE-RELATED"/>
    <property type="match status" value="1"/>
</dbReference>
<dbReference type="SUPFAM" id="SSF56349">
    <property type="entry name" value="DNA breaking-rejoining enzymes"/>
    <property type="match status" value="1"/>
</dbReference>
<gene>
    <name evidence="4" type="ORF">NQ315_011264</name>
</gene>
<evidence type="ECO:0000256" key="1">
    <source>
        <dbReference type="ARBA" id="ARBA00023125"/>
    </source>
</evidence>
<dbReference type="PANTHER" id="PTHR30349:SF41">
    <property type="entry name" value="INTEGRASE_RECOMBINASE PROTEIN MJ0367-RELATED"/>
    <property type="match status" value="1"/>
</dbReference>